<dbReference type="EMBL" id="JACVVK020000333">
    <property type="protein sequence ID" value="KAK7478131.1"/>
    <property type="molecule type" value="Genomic_DNA"/>
</dbReference>
<organism evidence="1 2">
    <name type="scientific">Batillaria attramentaria</name>
    <dbReference type="NCBI Taxonomy" id="370345"/>
    <lineage>
        <taxon>Eukaryota</taxon>
        <taxon>Metazoa</taxon>
        <taxon>Spiralia</taxon>
        <taxon>Lophotrochozoa</taxon>
        <taxon>Mollusca</taxon>
        <taxon>Gastropoda</taxon>
        <taxon>Caenogastropoda</taxon>
        <taxon>Sorbeoconcha</taxon>
        <taxon>Cerithioidea</taxon>
        <taxon>Batillariidae</taxon>
        <taxon>Batillaria</taxon>
    </lineage>
</organism>
<accession>A0ABD0JSP4</accession>
<comment type="caution">
    <text evidence="1">The sequence shown here is derived from an EMBL/GenBank/DDBJ whole genome shotgun (WGS) entry which is preliminary data.</text>
</comment>
<evidence type="ECO:0000313" key="2">
    <source>
        <dbReference type="Proteomes" id="UP001519460"/>
    </source>
</evidence>
<reference evidence="1 2" key="1">
    <citation type="journal article" date="2023" name="Sci. Data">
        <title>Genome assembly of the Korean intertidal mud-creeper Batillaria attramentaria.</title>
        <authorList>
            <person name="Patra A.K."/>
            <person name="Ho P.T."/>
            <person name="Jun S."/>
            <person name="Lee S.J."/>
            <person name="Kim Y."/>
            <person name="Won Y.J."/>
        </authorList>
    </citation>
    <scope>NUCLEOTIDE SEQUENCE [LARGE SCALE GENOMIC DNA]</scope>
    <source>
        <strain evidence="1">Wonlab-2016</strain>
    </source>
</reference>
<dbReference type="AlphaFoldDB" id="A0ABD0JSP4"/>
<name>A0ABD0JSP4_9CAEN</name>
<protein>
    <submittedName>
        <fullName evidence="1">Uncharacterized protein</fullName>
    </submittedName>
</protein>
<dbReference type="Proteomes" id="UP001519460">
    <property type="component" value="Unassembled WGS sequence"/>
</dbReference>
<sequence length="110" mass="12111">MSSGKYVRTIGEKSFRHDRYFLSPSLIHGFKRPQNTPPPRCFQQGLLYLSAKHSTTPPSAVPVAASVSGFDFNTRCLTISSTESDRCSSPKVTLIKTNLDPPAPDKSEKP</sequence>
<proteinExistence type="predicted"/>
<gene>
    <name evidence="1" type="ORF">BaRGS_00030666</name>
</gene>
<keyword evidence="2" id="KW-1185">Reference proteome</keyword>
<evidence type="ECO:0000313" key="1">
    <source>
        <dbReference type="EMBL" id="KAK7478131.1"/>
    </source>
</evidence>